<dbReference type="AlphaFoldDB" id="A0A0E9T4B9"/>
<reference evidence="2" key="2">
    <citation type="journal article" date="2015" name="Fish Shellfish Immunol.">
        <title>Early steps in the European eel (Anguilla anguilla)-Vibrio vulnificus interaction in the gills: Role of the RtxA13 toxin.</title>
        <authorList>
            <person name="Callol A."/>
            <person name="Pajuelo D."/>
            <person name="Ebbesson L."/>
            <person name="Teles M."/>
            <person name="MacKenzie S."/>
            <person name="Amaro C."/>
        </authorList>
    </citation>
    <scope>NUCLEOTIDE SEQUENCE</scope>
</reference>
<dbReference type="EMBL" id="GBXM01061084">
    <property type="protein sequence ID" value="JAH47493.1"/>
    <property type="molecule type" value="Transcribed_RNA"/>
</dbReference>
<accession>A0A0E9T4B9</accession>
<name>A0A0E9T4B9_ANGAN</name>
<dbReference type="EMBL" id="GBXM01061482">
    <property type="protein sequence ID" value="JAH47095.1"/>
    <property type="molecule type" value="Transcribed_RNA"/>
</dbReference>
<feature type="chain" id="PRO_5007401661" evidence="1">
    <location>
        <begin position="22"/>
        <end position="65"/>
    </location>
</feature>
<keyword evidence="1" id="KW-0732">Signal</keyword>
<evidence type="ECO:0000256" key="1">
    <source>
        <dbReference type="SAM" id="SignalP"/>
    </source>
</evidence>
<sequence>MQIKQLGVKSFILLFHWEALAQVNISHISNELFFYYLKNKFGTQYGAKDIHFPPQFGMLPLVQII</sequence>
<reference evidence="2" key="1">
    <citation type="submission" date="2014-11" db="EMBL/GenBank/DDBJ databases">
        <authorList>
            <person name="Amaro Gonzalez C."/>
        </authorList>
    </citation>
    <scope>NUCLEOTIDE SEQUENCE</scope>
</reference>
<evidence type="ECO:0000313" key="2">
    <source>
        <dbReference type="EMBL" id="JAH47493.1"/>
    </source>
</evidence>
<protein>
    <submittedName>
        <fullName evidence="2">Uncharacterized protein</fullName>
    </submittedName>
</protein>
<organism evidence="2">
    <name type="scientific">Anguilla anguilla</name>
    <name type="common">European freshwater eel</name>
    <name type="synonym">Muraena anguilla</name>
    <dbReference type="NCBI Taxonomy" id="7936"/>
    <lineage>
        <taxon>Eukaryota</taxon>
        <taxon>Metazoa</taxon>
        <taxon>Chordata</taxon>
        <taxon>Craniata</taxon>
        <taxon>Vertebrata</taxon>
        <taxon>Euteleostomi</taxon>
        <taxon>Actinopterygii</taxon>
        <taxon>Neopterygii</taxon>
        <taxon>Teleostei</taxon>
        <taxon>Anguilliformes</taxon>
        <taxon>Anguillidae</taxon>
        <taxon>Anguilla</taxon>
    </lineage>
</organism>
<feature type="signal peptide" evidence="1">
    <location>
        <begin position="1"/>
        <end position="21"/>
    </location>
</feature>
<proteinExistence type="predicted"/>